<proteinExistence type="predicted"/>
<evidence type="ECO:0000313" key="1">
    <source>
        <dbReference type="EMBL" id="KAJ5189180.1"/>
    </source>
</evidence>
<keyword evidence="2" id="KW-1185">Reference proteome</keyword>
<protein>
    <submittedName>
        <fullName evidence="1">Uncharacterized protein</fullName>
    </submittedName>
</protein>
<gene>
    <name evidence="1" type="ORF">N7472_008194</name>
</gene>
<reference evidence="1" key="2">
    <citation type="journal article" date="2023" name="IMA Fungus">
        <title>Comparative genomic study of the Penicillium genus elucidates a diverse pangenome and 15 lateral gene transfer events.</title>
        <authorList>
            <person name="Petersen C."/>
            <person name="Sorensen T."/>
            <person name="Nielsen M.R."/>
            <person name="Sondergaard T.E."/>
            <person name="Sorensen J.L."/>
            <person name="Fitzpatrick D.A."/>
            <person name="Frisvad J.C."/>
            <person name="Nielsen K.L."/>
        </authorList>
    </citation>
    <scope>NUCLEOTIDE SEQUENCE</scope>
    <source>
        <strain evidence="1">IBT 16849</strain>
    </source>
</reference>
<dbReference type="Proteomes" id="UP001150879">
    <property type="component" value="Unassembled WGS sequence"/>
</dbReference>
<organism evidence="1 2">
    <name type="scientific">Penicillium cf. griseofulvum</name>
    <dbReference type="NCBI Taxonomy" id="2972120"/>
    <lineage>
        <taxon>Eukaryota</taxon>
        <taxon>Fungi</taxon>
        <taxon>Dikarya</taxon>
        <taxon>Ascomycota</taxon>
        <taxon>Pezizomycotina</taxon>
        <taxon>Eurotiomycetes</taxon>
        <taxon>Eurotiomycetidae</taxon>
        <taxon>Eurotiales</taxon>
        <taxon>Aspergillaceae</taxon>
        <taxon>Penicillium</taxon>
    </lineage>
</organism>
<sequence>MFSPKGNPEQQFLRTRAQFKSDLQLEIDAIMSQKKISPLRLALAVDNLTDLIDEVRVLERASATMCREMPRCRTILNGCGYYGYDSKFLAKTHKLEGHLITLKDNIMPRYSDRHWISRQIGLVSRYSDL</sequence>
<name>A0A9W9J6H9_9EURO</name>
<dbReference type="OrthoDB" id="4307880at2759"/>
<reference evidence="1" key="1">
    <citation type="submission" date="2022-11" db="EMBL/GenBank/DDBJ databases">
        <authorList>
            <person name="Petersen C."/>
        </authorList>
    </citation>
    <scope>NUCLEOTIDE SEQUENCE</scope>
    <source>
        <strain evidence="1">IBT 16849</strain>
    </source>
</reference>
<dbReference type="EMBL" id="JAPQKP010000005">
    <property type="protein sequence ID" value="KAJ5189180.1"/>
    <property type="molecule type" value="Genomic_DNA"/>
</dbReference>
<dbReference type="AlphaFoldDB" id="A0A9W9J6H9"/>
<evidence type="ECO:0000313" key="2">
    <source>
        <dbReference type="Proteomes" id="UP001150879"/>
    </source>
</evidence>
<comment type="caution">
    <text evidence="1">The sequence shown here is derived from an EMBL/GenBank/DDBJ whole genome shotgun (WGS) entry which is preliminary data.</text>
</comment>
<accession>A0A9W9J6H9</accession>